<dbReference type="InterPro" id="IPR042779">
    <property type="entry name" value="MISP/MISP3-like"/>
</dbReference>
<reference evidence="2" key="1">
    <citation type="submission" date="2023-03" db="EMBL/GenBank/DDBJ databases">
        <title>Electrophorus voltai genome.</title>
        <authorList>
            <person name="Bian C."/>
        </authorList>
    </citation>
    <scope>NUCLEOTIDE SEQUENCE</scope>
    <source>
        <strain evidence="2">CB-2022</strain>
        <tissue evidence="2">Muscle</tissue>
    </source>
</reference>
<dbReference type="PANTHER" id="PTHR18839">
    <property type="entry name" value="MITOTIC INTERACTOR AND SUBSTRATE OF PLK1 MISP FAMILY MEMBER"/>
    <property type="match status" value="1"/>
</dbReference>
<feature type="region of interest" description="Disordered" evidence="1">
    <location>
        <begin position="403"/>
        <end position="481"/>
    </location>
</feature>
<feature type="region of interest" description="Disordered" evidence="1">
    <location>
        <begin position="329"/>
        <end position="386"/>
    </location>
</feature>
<accession>A0AAD8ZH87</accession>
<gene>
    <name evidence="2" type="ORF">P4O66_007242</name>
</gene>
<proteinExistence type="predicted"/>
<evidence type="ECO:0000256" key="1">
    <source>
        <dbReference type="SAM" id="MobiDB-lite"/>
    </source>
</evidence>
<organism evidence="2 3">
    <name type="scientific">Electrophorus voltai</name>
    <dbReference type="NCBI Taxonomy" id="2609070"/>
    <lineage>
        <taxon>Eukaryota</taxon>
        <taxon>Metazoa</taxon>
        <taxon>Chordata</taxon>
        <taxon>Craniata</taxon>
        <taxon>Vertebrata</taxon>
        <taxon>Euteleostomi</taxon>
        <taxon>Actinopterygii</taxon>
        <taxon>Neopterygii</taxon>
        <taxon>Teleostei</taxon>
        <taxon>Ostariophysi</taxon>
        <taxon>Gymnotiformes</taxon>
        <taxon>Gymnotoidei</taxon>
        <taxon>Gymnotidae</taxon>
        <taxon>Electrophorus</taxon>
    </lineage>
</organism>
<feature type="compositionally biased region" description="Polar residues" evidence="1">
    <location>
        <begin position="359"/>
        <end position="370"/>
    </location>
</feature>
<feature type="compositionally biased region" description="Polar residues" evidence="1">
    <location>
        <begin position="154"/>
        <end position="167"/>
    </location>
</feature>
<feature type="region of interest" description="Disordered" evidence="1">
    <location>
        <begin position="111"/>
        <end position="184"/>
    </location>
</feature>
<dbReference type="AlphaFoldDB" id="A0AAD8ZH87"/>
<feature type="compositionally biased region" description="Polar residues" evidence="1">
    <location>
        <begin position="45"/>
        <end position="74"/>
    </location>
</feature>
<dbReference type="PANTHER" id="PTHR18839:SF0">
    <property type="entry name" value="MITOTIC INTERACTOR AND SUBSTRATE OF PLK1 ISOFORM X1-RELATED"/>
    <property type="match status" value="1"/>
</dbReference>
<sequence length="614" mass="67737">MPLDQNSESPEDPNATILLSEYGEEQRLECRPLHFTSAREPKCSEPNTCDNQQGEPNAHSPSSDNENQEVQQVCKSAPPLENVACETARSPTYSCVAVKEPLIEAAGCREEKRARVQTDEGRNQRVSSSGRVESGDIAGRTEYLGIKEEKEQVGLSSTAQRAGNTSRMDVDHLDDNQSDSGLSADFSMNSAAEILSVTRSSPEHSLTPPDETPIEREIRLALRREHSLRRSRGLDAMQDKAKEFVEIPSRRSVLSQDLTLKSRKSEGKERNFAGKKMQREILLEAEREKVLVQLGKLPGFYDKGTVRQLREKKLLFEAFQEPKEFLTAQSKSPASLSCQEISGSEDSEISGSHTERGLSQESLFQSSVPTPLSRDGGFSPKLSGARGPSLIEAVRGQVIILENSPSATARTPGQEDRPPWGETVVDSGCVKPLSTDPSPGGRVQNQEASDDEKSNDDKESAVLKENPFFKLRSSLSMRPDVQQDIWDTRERERELHRQRISLYGRGSESKGTKTPTSPDSKASSPQQPQKTSPTPTSAQHSHGKLDLTWPPPPPQQEQNECSEPAKPAEQTVTITAATARRTRPDQSEGPYLPSSCFTQRACPQDAVQLYAFMA</sequence>
<feature type="region of interest" description="Disordered" evidence="1">
    <location>
        <begin position="36"/>
        <end position="75"/>
    </location>
</feature>
<comment type="caution">
    <text evidence="2">The sequence shown here is derived from an EMBL/GenBank/DDBJ whole genome shotgun (WGS) entry which is preliminary data.</text>
</comment>
<protein>
    <recommendedName>
        <fullName evidence="4">A-kinase anchor protein 2 C-terminal domain-containing protein</fullName>
    </recommendedName>
</protein>
<feature type="compositionally biased region" description="Basic and acidic residues" evidence="1">
    <location>
        <begin position="111"/>
        <end position="123"/>
    </location>
</feature>
<name>A0AAD8ZH87_9TELE</name>
<evidence type="ECO:0000313" key="2">
    <source>
        <dbReference type="EMBL" id="KAK1798967.1"/>
    </source>
</evidence>
<feature type="non-terminal residue" evidence="2">
    <location>
        <position position="614"/>
    </location>
</feature>
<keyword evidence="3" id="KW-1185">Reference proteome</keyword>
<dbReference type="EMBL" id="JAROKS010000012">
    <property type="protein sequence ID" value="KAK1798967.1"/>
    <property type="molecule type" value="Genomic_DNA"/>
</dbReference>
<feature type="region of interest" description="Disordered" evidence="1">
    <location>
        <begin position="498"/>
        <end position="597"/>
    </location>
</feature>
<feature type="compositionally biased region" description="Low complexity" evidence="1">
    <location>
        <begin position="520"/>
        <end position="539"/>
    </location>
</feature>
<evidence type="ECO:0000313" key="3">
    <source>
        <dbReference type="Proteomes" id="UP001239994"/>
    </source>
</evidence>
<feature type="compositionally biased region" description="Polar residues" evidence="1">
    <location>
        <begin position="329"/>
        <end position="339"/>
    </location>
</feature>
<feature type="compositionally biased region" description="Basic and acidic residues" evidence="1">
    <location>
        <begin position="451"/>
        <end position="462"/>
    </location>
</feature>
<dbReference type="Proteomes" id="UP001239994">
    <property type="component" value="Unassembled WGS sequence"/>
</dbReference>
<evidence type="ECO:0008006" key="4">
    <source>
        <dbReference type="Google" id="ProtNLM"/>
    </source>
</evidence>